<name>A0A382NTS4_9ZZZZ</name>
<proteinExistence type="predicted"/>
<protein>
    <submittedName>
        <fullName evidence="1">Uncharacterized protein</fullName>
    </submittedName>
</protein>
<evidence type="ECO:0000313" key="1">
    <source>
        <dbReference type="EMBL" id="SVC63787.1"/>
    </source>
</evidence>
<dbReference type="AlphaFoldDB" id="A0A382NTS4"/>
<accession>A0A382NTS4</accession>
<reference evidence="1" key="1">
    <citation type="submission" date="2018-05" db="EMBL/GenBank/DDBJ databases">
        <authorList>
            <person name="Lanie J.A."/>
            <person name="Ng W.-L."/>
            <person name="Kazmierczak K.M."/>
            <person name="Andrzejewski T.M."/>
            <person name="Davidsen T.M."/>
            <person name="Wayne K.J."/>
            <person name="Tettelin H."/>
            <person name="Glass J.I."/>
            <person name="Rusch D."/>
            <person name="Podicherti R."/>
            <person name="Tsui H.-C.T."/>
            <person name="Winkler M.E."/>
        </authorList>
    </citation>
    <scope>NUCLEOTIDE SEQUENCE</scope>
</reference>
<organism evidence="1">
    <name type="scientific">marine metagenome</name>
    <dbReference type="NCBI Taxonomy" id="408172"/>
    <lineage>
        <taxon>unclassified sequences</taxon>
        <taxon>metagenomes</taxon>
        <taxon>ecological metagenomes</taxon>
    </lineage>
</organism>
<sequence length="53" mass="6053">MSLIHKILGHTEALMRDGHLSLSEPKEVYLTGLEAELRKLSTTELMENEEAMR</sequence>
<gene>
    <name evidence="1" type="ORF">METZ01_LOCUS316641</name>
</gene>
<dbReference type="EMBL" id="UINC01102284">
    <property type="protein sequence ID" value="SVC63787.1"/>
    <property type="molecule type" value="Genomic_DNA"/>
</dbReference>